<proteinExistence type="inferred from homology"/>
<evidence type="ECO:0000256" key="1">
    <source>
        <dbReference type="ARBA" id="ARBA00007796"/>
    </source>
</evidence>
<dbReference type="Proteomes" id="UP000001593">
    <property type="component" value="Unassembled WGS sequence"/>
</dbReference>
<evidence type="ECO:0000313" key="4">
    <source>
        <dbReference type="EMBL" id="EDO45811.1"/>
    </source>
</evidence>
<keyword evidence="2 3" id="KW-0175">Coiled coil</keyword>
<dbReference type="PANTHER" id="PTHR19423">
    <property type="entry name" value="SH3 DOMAIN-BINDING PROTEIN 5"/>
    <property type="match status" value="1"/>
</dbReference>
<evidence type="ECO:0000313" key="5">
    <source>
        <dbReference type="Proteomes" id="UP000001593"/>
    </source>
</evidence>
<keyword evidence="5" id="KW-1185">Reference proteome</keyword>
<dbReference type="InterPro" id="IPR007940">
    <property type="entry name" value="SH3BP5"/>
</dbReference>
<accession>A7RRR8</accession>
<reference evidence="4 5" key="1">
    <citation type="journal article" date="2007" name="Science">
        <title>Sea anemone genome reveals ancestral eumetazoan gene repertoire and genomic organization.</title>
        <authorList>
            <person name="Putnam N.H."/>
            <person name="Srivastava M."/>
            <person name="Hellsten U."/>
            <person name="Dirks B."/>
            <person name="Chapman J."/>
            <person name="Salamov A."/>
            <person name="Terry A."/>
            <person name="Shapiro H."/>
            <person name="Lindquist E."/>
            <person name="Kapitonov V.V."/>
            <person name="Jurka J."/>
            <person name="Genikhovich G."/>
            <person name="Grigoriev I.V."/>
            <person name="Lucas S.M."/>
            <person name="Steele R.E."/>
            <person name="Finnerty J.R."/>
            <person name="Technau U."/>
            <person name="Martindale M.Q."/>
            <person name="Rokhsar D.S."/>
        </authorList>
    </citation>
    <scope>NUCLEOTIDE SEQUENCE [LARGE SCALE GENOMIC DNA]</scope>
    <source>
        <strain evidence="5">CH2 X CH6</strain>
    </source>
</reference>
<organism evidence="4 5">
    <name type="scientific">Nematostella vectensis</name>
    <name type="common">Starlet sea anemone</name>
    <dbReference type="NCBI Taxonomy" id="45351"/>
    <lineage>
        <taxon>Eukaryota</taxon>
        <taxon>Metazoa</taxon>
        <taxon>Cnidaria</taxon>
        <taxon>Anthozoa</taxon>
        <taxon>Hexacorallia</taxon>
        <taxon>Actiniaria</taxon>
        <taxon>Edwardsiidae</taxon>
        <taxon>Nematostella</taxon>
    </lineage>
</organism>
<dbReference type="eggNOG" id="KOG2008">
    <property type="taxonomic scope" value="Eukaryota"/>
</dbReference>
<dbReference type="PANTHER" id="PTHR19423:SF1">
    <property type="entry name" value="SH3 DOMAIN-BINDING PROTEIN 5"/>
    <property type="match status" value="1"/>
</dbReference>
<comment type="similarity">
    <text evidence="1">Belongs to the SH3BP5 family.</text>
</comment>
<dbReference type="AlphaFoldDB" id="A7RRR8"/>
<evidence type="ECO:0008006" key="6">
    <source>
        <dbReference type="Google" id="ProtNLM"/>
    </source>
</evidence>
<dbReference type="STRING" id="45351.A7RRR8"/>
<dbReference type="HOGENOM" id="CLU_043711_1_1_1"/>
<evidence type="ECO:0000256" key="3">
    <source>
        <dbReference type="SAM" id="Coils"/>
    </source>
</evidence>
<dbReference type="KEGG" id="nve:5517885"/>
<dbReference type="Pfam" id="PF05276">
    <property type="entry name" value="SH3BP5"/>
    <property type="match status" value="1"/>
</dbReference>
<name>A7RRR8_NEMVE</name>
<dbReference type="GO" id="GO:0035556">
    <property type="term" value="P:intracellular signal transduction"/>
    <property type="evidence" value="ECO:0007669"/>
    <property type="project" value="InterPro"/>
</dbReference>
<sequence length="142" mass="16267">EESLDPRVKGELERLNSATTEINCLEKALEEMHALFRQTLTESAFVLKSHANRYGKFINQSRPYYEALERSKKAQIATQKAALKYERACCTHQAAKETVARAEEKLVSTSKEHKVLDPTWQDMLNKAVMKVCNTFCSHYAKI</sequence>
<evidence type="ECO:0000256" key="2">
    <source>
        <dbReference type="ARBA" id="ARBA00023054"/>
    </source>
</evidence>
<feature type="non-terminal residue" evidence="4">
    <location>
        <position position="1"/>
    </location>
</feature>
<dbReference type="EMBL" id="DS469532">
    <property type="protein sequence ID" value="EDO45811.1"/>
    <property type="molecule type" value="Genomic_DNA"/>
</dbReference>
<feature type="coiled-coil region" evidence="3">
    <location>
        <begin position="8"/>
        <end position="35"/>
    </location>
</feature>
<dbReference type="OMA" id="ERACCTH"/>
<gene>
    <name evidence="4" type="ORF">NEMVEDRAFT_v1g91218</name>
</gene>
<dbReference type="InParanoid" id="A7RRR8"/>
<dbReference type="OrthoDB" id="446789at2759"/>
<protein>
    <recommendedName>
        <fullName evidence="6">SH3 domain-binding protein 5-like protein</fullName>
    </recommendedName>
</protein>
<dbReference type="PhylomeDB" id="A7RRR8"/>